<feature type="region of interest" description="Disordered" evidence="1">
    <location>
        <begin position="28"/>
        <end position="54"/>
    </location>
</feature>
<sequence>MHLGRPPELHNGSLHKCGSMEKCTDARKVSMFSTTRTEEDDDAGGNDDGKRQRLGRGRFCEMGLQHQAETRSRLHSCVIPQVVKPQLNNLSAFLSPESWSRLVE</sequence>
<dbReference type="EnsemblMetazoa" id="ASIC018283-RA">
    <property type="protein sequence ID" value="ASIC018283-PA"/>
    <property type="gene ID" value="ASIC018283"/>
</dbReference>
<evidence type="ECO:0000313" key="4">
    <source>
        <dbReference type="Proteomes" id="UP000030765"/>
    </source>
</evidence>
<dbReference type="EMBL" id="KE525347">
    <property type="protein sequence ID" value="KFB50214.1"/>
    <property type="molecule type" value="Genomic_DNA"/>
</dbReference>
<dbReference type="Proteomes" id="UP000030765">
    <property type="component" value="Unassembled WGS sequence"/>
</dbReference>
<reference evidence="2 4" key="1">
    <citation type="journal article" date="2014" name="BMC Genomics">
        <title>Genome sequence of Anopheles sinensis provides insight into genetics basis of mosquito competence for malaria parasites.</title>
        <authorList>
            <person name="Zhou D."/>
            <person name="Zhang D."/>
            <person name="Ding G."/>
            <person name="Shi L."/>
            <person name="Hou Q."/>
            <person name="Ye Y."/>
            <person name="Xu Y."/>
            <person name="Zhou H."/>
            <person name="Xiong C."/>
            <person name="Li S."/>
            <person name="Yu J."/>
            <person name="Hong S."/>
            <person name="Yu X."/>
            <person name="Zou P."/>
            <person name="Chen C."/>
            <person name="Chang X."/>
            <person name="Wang W."/>
            <person name="Lv Y."/>
            <person name="Sun Y."/>
            <person name="Ma L."/>
            <person name="Shen B."/>
            <person name="Zhu C."/>
        </authorList>
    </citation>
    <scope>NUCLEOTIDE SEQUENCE [LARGE SCALE GENOMIC DNA]</scope>
</reference>
<name>A0A084WJ20_ANOSI</name>
<evidence type="ECO:0000313" key="3">
    <source>
        <dbReference type="EnsemblMetazoa" id="ASIC018283-PA"/>
    </source>
</evidence>
<accession>A0A084WJ20</accession>
<protein>
    <submittedName>
        <fullName evidence="2 3">Uncharacterized protein</fullName>
    </submittedName>
</protein>
<gene>
    <name evidence="2" type="ORF">ZHAS_00018283</name>
</gene>
<evidence type="ECO:0000313" key="2">
    <source>
        <dbReference type="EMBL" id="KFB50214.1"/>
    </source>
</evidence>
<dbReference type="EMBL" id="ATLV01023961">
    <property type="status" value="NOT_ANNOTATED_CDS"/>
    <property type="molecule type" value="Genomic_DNA"/>
</dbReference>
<proteinExistence type="predicted"/>
<dbReference type="VEuPathDB" id="VectorBase:ASIC018283"/>
<reference evidence="3" key="2">
    <citation type="submission" date="2020-05" db="UniProtKB">
        <authorList>
            <consortium name="EnsemblMetazoa"/>
        </authorList>
    </citation>
    <scope>IDENTIFICATION</scope>
</reference>
<dbReference type="AlphaFoldDB" id="A0A084WJ20"/>
<keyword evidence="4" id="KW-1185">Reference proteome</keyword>
<evidence type="ECO:0000256" key="1">
    <source>
        <dbReference type="SAM" id="MobiDB-lite"/>
    </source>
</evidence>
<organism evidence="2">
    <name type="scientific">Anopheles sinensis</name>
    <name type="common">Mosquito</name>
    <dbReference type="NCBI Taxonomy" id="74873"/>
    <lineage>
        <taxon>Eukaryota</taxon>
        <taxon>Metazoa</taxon>
        <taxon>Ecdysozoa</taxon>
        <taxon>Arthropoda</taxon>
        <taxon>Hexapoda</taxon>
        <taxon>Insecta</taxon>
        <taxon>Pterygota</taxon>
        <taxon>Neoptera</taxon>
        <taxon>Endopterygota</taxon>
        <taxon>Diptera</taxon>
        <taxon>Nematocera</taxon>
        <taxon>Culicoidea</taxon>
        <taxon>Culicidae</taxon>
        <taxon>Anophelinae</taxon>
        <taxon>Anopheles</taxon>
    </lineage>
</organism>